<reference evidence="6 7" key="1">
    <citation type="submission" date="2019-12" db="EMBL/GenBank/DDBJ databases">
        <title>Whole-genome sequencing of Allorhizobium vitis.</title>
        <authorList>
            <person name="Gan H.M."/>
            <person name="Szegedi E."/>
            <person name="Burr T."/>
            <person name="Savka M.A."/>
        </authorList>
    </citation>
    <scope>NUCLEOTIDE SEQUENCE [LARGE SCALE GENOMIC DNA]</scope>
    <source>
        <strain evidence="6 7">CG989</strain>
    </source>
</reference>
<keyword evidence="3" id="KW-0378">Hydrolase</keyword>
<feature type="region of interest" description="Disordered" evidence="4">
    <location>
        <begin position="17"/>
        <end position="43"/>
    </location>
</feature>
<protein>
    <submittedName>
        <fullName evidence="6">HK97 family phage prohead protease</fullName>
    </submittedName>
</protein>
<feature type="compositionally biased region" description="Polar residues" evidence="4">
    <location>
        <begin position="25"/>
        <end position="36"/>
    </location>
</feature>
<comment type="caution">
    <text evidence="6">The sequence shown here is derived from an EMBL/GenBank/DDBJ whole genome shotgun (WGS) entry which is preliminary data.</text>
</comment>
<keyword evidence="2 6" id="KW-0645">Protease</keyword>
<evidence type="ECO:0000259" key="5">
    <source>
        <dbReference type="Pfam" id="PF04586"/>
    </source>
</evidence>
<dbReference type="EMBL" id="WPHM01000011">
    <property type="protein sequence ID" value="MUZ59550.1"/>
    <property type="molecule type" value="Genomic_DNA"/>
</dbReference>
<dbReference type="GO" id="GO:0006508">
    <property type="term" value="P:proteolysis"/>
    <property type="evidence" value="ECO:0007669"/>
    <property type="project" value="UniProtKB-KW"/>
</dbReference>
<evidence type="ECO:0000256" key="3">
    <source>
        <dbReference type="ARBA" id="ARBA00022801"/>
    </source>
</evidence>
<proteinExistence type="predicted"/>
<sequence length="280" mass="29605">MTMRRDAAILNTGLIESSPAGQGAHKQSTFDSTGDNTGREAPENERFCSGFVVSEGVPMIITKNIHRLFTATAVFDGFKAEGDGLLIGYASTFGGLADSHGDVIAPGAFAKSLAQHEAAGSMPALLWSHKQDEPIGKWTSMREDGHGLLAEGVINLRTSGGRDAWEHLKAGDANGLSIGYRLLAGGEEIQRDGTALLKEVDLYEVSVVVFPSNRAARVLALKSINSKSELVDLLREAGLARSAAQKIAHGGYSALMGADQQKAIEFAAQIEAATAKIRSL</sequence>
<evidence type="ECO:0000256" key="2">
    <source>
        <dbReference type="ARBA" id="ARBA00022670"/>
    </source>
</evidence>
<dbReference type="Pfam" id="PF04586">
    <property type="entry name" value="Peptidase_S78"/>
    <property type="match status" value="1"/>
</dbReference>
<feature type="domain" description="Prohead serine protease" evidence="5">
    <location>
        <begin position="85"/>
        <end position="220"/>
    </location>
</feature>
<evidence type="ECO:0000313" key="6">
    <source>
        <dbReference type="EMBL" id="MUZ59550.1"/>
    </source>
</evidence>
<keyword evidence="1" id="KW-1188">Viral release from host cell</keyword>
<evidence type="ECO:0000256" key="1">
    <source>
        <dbReference type="ARBA" id="ARBA00022612"/>
    </source>
</evidence>
<evidence type="ECO:0000313" key="7">
    <source>
        <dbReference type="Proteomes" id="UP000436692"/>
    </source>
</evidence>
<dbReference type="GO" id="GO:0008233">
    <property type="term" value="F:peptidase activity"/>
    <property type="evidence" value="ECO:0007669"/>
    <property type="project" value="UniProtKB-KW"/>
</dbReference>
<dbReference type="InterPro" id="IPR006433">
    <property type="entry name" value="Prohead_protease"/>
</dbReference>
<dbReference type="NCBIfam" id="TIGR01543">
    <property type="entry name" value="proheadase_HK97"/>
    <property type="match status" value="1"/>
</dbReference>
<organism evidence="6 7">
    <name type="scientific">Agrobacterium vitis</name>
    <name type="common">Rhizobium vitis</name>
    <dbReference type="NCBI Taxonomy" id="373"/>
    <lineage>
        <taxon>Bacteria</taxon>
        <taxon>Pseudomonadati</taxon>
        <taxon>Pseudomonadota</taxon>
        <taxon>Alphaproteobacteria</taxon>
        <taxon>Hyphomicrobiales</taxon>
        <taxon>Rhizobiaceae</taxon>
        <taxon>Rhizobium/Agrobacterium group</taxon>
        <taxon>Agrobacterium</taxon>
    </lineage>
</organism>
<accession>A0AAE4WGB8</accession>
<dbReference type="InterPro" id="IPR054613">
    <property type="entry name" value="Peptidase_S78_dom"/>
</dbReference>
<dbReference type="Proteomes" id="UP000436692">
    <property type="component" value="Unassembled WGS sequence"/>
</dbReference>
<dbReference type="SUPFAM" id="SSF50789">
    <property type="entry name" value="Herpes virus serine proteinase, assemblin"/>
    <property type="match status" value="1"/>
</dbReference>
<name>A0AAE4WGB8_AGRVI</name>
<evidence type="ECO:0000256" key="4">
    <source>
        <dbReference type="SAM" id="MobiDB-lite"/>
    </source>
</evidence>
<dbReference type="AlphaFoldDB" id="A0AAE4WGB8"/>
<gene>
    <name evidence="6" type="ORF">GOZ95_19080</name>
</gene>